<dbReference type="GO" id="GO:0005543">
    <property type="term" value="F:phospholipid binding"/>
    <property type="evidence" value="ECO:0007669"/>
    <property type="project" value="TreeGrafter"/>
</dbReference>
<proteinExistence type="predicted"/>
<protein>
    <recommendedName>
        <fullName evidence="3 10">Lipid-A-disaccharide synthase</fullName>
        <ecNumber evidence="2 10">2.4.1.182</ecNumber>
    </recommendedName>
</protein>
<evidence type="ECO:0000256" key="9">
    <source>
        <dbReference type="ARBA" id="ARBA00048975"/>
    </source>
</evidence>
<keyword evidence="7 11" id="KW-0808">Transferase</keyword>
<dbReference type="Gene3D" id="3.40.50.2000">
    <property type="entry name" value="Glycogen Phosphorylase B"/>
    <property type="match status" value="2"/>
</dbReference>
<reference evidence="11" key="1">
    <citation type="journal article" date="2021" name="PeerJ">
        <title>Extensive microbial diversity within the chicken gut microbiome revealed by metagenomics and culture.</title>
        <authorList>
            <person name="Gilroy R."/>
            <person name="Ravi A."/>
            <person name="Getino M."/>
            <person name="Pursley I."/>
            <person name="Horton D.L."/>
            <person name="Alikhan N.F."/>
            <person name="Baker D."/>
            <person name="Gharbi K."/>
            <person name="Hall N."/>
            <person name="Watson M."/>
            <person name="Adriaenssens E.M."/>
            <person name="Foster-Nyarko E."/>
            <person name="Jarju S."/>
            <person name="Secka A."/>
            <person name="Antonio M."/>
            <person name="Oren A."/>
            <person name="Chaudhuri R.R."/>
            <person name="La Ragione R."/>
            <person name="Hildebrand F."/>
            <person name="Pallen M.J."/>
        </authorList>
    </citation>
    <scope>NUCLEOTIDE SEQUENCE</scope>
    <source>
        <strain evidence="11">ChiW4-1371</strain>
    </source>
</reference>
<dbReference type="Pfam" id="PF02684">
    <property type="entry name" value="LpxB"/>
    <property type="match status" value="1"/>
</dbReference>
<evidence type="ECO:0000256" key="5">
    <source>
        <dbReference type="ARBA" id="ARBA00022556"/>
    </source>
</evidence>
<evidence type="ECO:0000256" key="1">
    <source>
        <dbReference type="ARBA" id="ARBA00002056"/>
    </source>
</evidence>
<dbReference type="EC" id="2.4.1.182" evidence="2 10"/>
<sequence length="373" mass="42171">MKFFIIAGEASGDVHGANLARELLKIYPDAEFLGTGGINLKSLGQKQYFTDSDMAIIGFVEVIKKLPFVFKMFSTLEKAVAEEKPDAVILIDYPGFNLRFAKKLKKYNIPVIYFVAPQFWVWHYSRIYTLKEYCDLTISIFPFEMDYFKKENVPAVYVGNPVIDNFRFNFSDKHEFLKALSFSGERKIIGILPGSRKREISSLMPAFIDAALEYDDIDFVISRADNISDELISQYVPEKSNIKILPKAQYDIMKYSDFIWACSGTVTLETAIMQKPMIIAYSASKINVYLAKKLSNLRTIGLPNIIAGYELLPEVHCIGEGSAKKEMIISAYNKALSNIDKIKEELAKISALFEGKTPSKTAAEKIAELLKNK</sequence>
<comment type="function">
    <text evidence="1">Condensation of UDP-2,3-diacylglucosamine and 2,3-diacylglucosamine-1-phosphate to form lipid A disaccharide, a precursor of lipid A, a phosphorylated glycolipid that anchors the lipopolysaccharide to the outer membrane of the cell.</text>
</comment>
<dbReference type="PANTHER" id="PTHR30372:SF4">
    <property type="entry name" value="LIPID-A-DISACCHARIDE SYNTHASE, MITOCHONDRIAL-RELATED"/>
    <property type="match status" value="1"/>
</dbReference>
<evidence type="ECO:0000313" key="12">
    <source>
        <dbReference type="Proteomes" id="UP000824176"/>
    </source>
</evidence>
<dbReference type="InterPro" id="IPR003835">
    <property type="entry name" value="Glyco_trans_19"/>
</dbReference>
<keyword evidence="8" id="KW-0443">Lipid metabolism</keyword>
<dbReference type="AlphaFoldDB" id="A0A9D2GW42"/>
<accession>A0A9D2GW42</accession>
<dbReference type="NCBIfam" id="TIGR00215">
    <property type="entry name" value="lpxB"/>
    <property type="match status" value="1"/>
</dbReference>
<keyword evidence="6 11" id="KW-0328">Glycosyltransferase</keyword>
<keyword evidence="5" id="KW-0441">Lipid A biosynthesis</keyword>
<evidence type="ECO:0000256" key="6">
    <source>
        <dbReference type="ARBA" id="ARBA00022676"/>
    </source>
</evidence>
<dbReference type="GO" id="GO:0008915">
    <property type="term" value="F:lipid-A-disaccharide synthase activity"/>
    <property type="evidence" value="ECO:0007669"/>
    <property type="project" value="UniProtKB-UniRule"/>
</dbReference>
<comment type="catalytic activity">
    <reaction evidence="9">
        <text>a lipid X + a UDP-2-N,3-O-bis[(3R)-3-hydroxyacyl]-alpha-D-glucosamine = a lipid A disaccharide + UDP + H(+)</text>
        <dbReference type="Rhea" id="RHEA:67828"/>
        <dbReference type="ChEBI" id="CHEBI:15378"/>
        <dbReference type="ChEBI" id="CHEBI:58223"/>
        <dbReference type="ChEBI" id="CHEBI:137748"/>
        <dbReference type="ChEBI" id="CHEBI:176338"/>
        <dbReference type="ChEBI" id="CHEBI:176343"/>
        <dbReference type="EC" id="2.4.1.182"/>
    </reaction>
</comment>
<evidence type="ECO:0000256" key="10">
    <source>
        <dbReference type="NCBIfam" id="TIGR00215"/>
    </source>
</evidence>
<evidence type="ECO:0000256" key="7">
    <source>
        <dbReference type="ARBA" id="ARBA00022679"/>
    </source>
</evidence>
<organism evidence="11 12">
    <name type="scientific">Candidatus Mucispirillum faecigallinarum</name>
    <dbReference type="NCBI Taxonomy" id="2838699"/>
    <lineage>
        <taxon>Bacteria</taxon>
        <taxon>Pseudomonadati</taxon>
        <taxon>Deferribacterota</taxon>
        <taxon>Deferribacteres</taxon>
        <taxon>Deferribacterales</taxon>
        <taxon>Mucispirillaceae</taxon>
        <taxon>Mucispirillum</taxon>
    </lineage>
</organism>
<evidence type="ECO:0000256" key="3">
    <source>
        <dbReference type="ARBA" id="ARBA00020902"/>
    </source>
</evidence>
<evidence type="ECO:0000256" key="8">
    <source>
        <dbReference type="ARBA" id="ARBA00023098"/>
    </source>
</evidence>
<keyword evidence="4" id="KW-0444">Lipid biosynthesis</keyword>
<name>A0A9D2GW42_9BACT</name>
<dbReference type="SUPFAM" id="SSF53756">
    <property type="entry name" value="UDP-Glycosyltransferase/glycogen phosphorylase"/>
    <property type="match status" value="1"/>
</dbReference>
<evidence type="ECO:0000256" key="2">
    <source>
        <dbReference type="ARBA" id="ARBA00012687"/>
    </source>
</evidence>
<dbReference type="PANTHER" id="PTHR30372">
    <property type="entry name" value="LIPID-A-DISACCHARIDE SYNTHASE"/>
    <property type="match status" value="1"/>
</dbReference>
<gene>
    <name evidence="11" type="primary">lpxB</name>
    <name evidence="11" type="ORF">H9804_07780</name>
</gene>
<evidence type="ECO:0000256" key="4">
    <source>
        <dbReference type="ARBA" id="ARBA00022516"/>
    </source>
</evidence>
<dbReference type="Proteomes" id="UP000824176">
    <property type="component" value="Unassembled WGS sequence"/>
</dbReference>
<dbReference type="GO" id="GO:0016020">
    <property type="term" value="C:membrane"/>
    <property type="evidence" value="ECO:0007669"/>
    <property type="project" value="GOC"/>
</dbReference>
<evidence type="ECO:0000313" key="11">
    <source>
        <dbReference type="EMBL" id="HIZ89830.1"/>
    </source>
</evidence>
<comment type="caution">
    <text evidence="11">The sequence shown here is derived from an EMBL/GenBank/DDBJ whole genome shotgun (WGS) entry which is preliminary data.</text>
</comment>
<dbReference type="EMBL" id="DXAQ01000121">
    <property type="protein sequence ID" value="HIZ89830.1"/>
    <property type="molecule type" value="Genomic_DNA"/>
</dbReference>
<dbReference type="GO" id="GO:0009245">
    <property type="term" value="P:lipid A biosynthetic process"/>
    <property type="evidence" value="ECO:0007669"/>
    <property type="project" value="UniProtKB-UniRule"/>
</dbReference>
<reference evidence="11" key="2">
    <citation type="submission" date="2021-04" db="EMBL/GenBank/DDBJ databases">
        <authorList>
            <person name="Gilroy R."/>
        </authorList>
    </citation>
    <scope>NUCLEOTIDE SEQUENCE</scope>
    <source>
        <strain evidence="11">ChiW4-1371</strain>
    </source>
</reference>